<evidence type="ECO:0000313" key="1">
    <source>
        <dbReference type="EMBL" id="MBX58473.1"/>
    </source>
</evidence>
<name>A0A2P2PUZ8_RHIMU</name>
<accession>A0A2P2PUZ8</accession>
<dbReference type="EMBL" id="GGEC01077989">
    <property type="protein sequence ID" value="MBX58473.1"/>
    <property type="molecule type" value="Transcribed_RNA"/>
</dbReference>
<proteinExistence type="predicted"/>
<protein>
    <submittedName>
        <fullName evidence="1">Uncharacterized protein</fullName>
    </submittedName>
</protein>
<sequence>MDFNFDKNRTDQSRI</sequence>
<reference evidence="1" key="1">
    <citation type="submission" date="2018-02" db="EMBL/GenBank/DDBJ databases">
        <title>Rhizophora mucronata_Transcriptome.</title>
        <authorList>
            <person name="Meera S.P."/>
            <person name="Sreeshan A."/>
            <person name="Augustine A."/>
        </authorList>
    </citation>
    <scope>NUCLEOTIDE SEQUENCE</scope>
    <source>
        <tissue evidence="1">Leaf</tissue>
    </source>
</reference>
<organism evidence="1">
    <name type="scientific">Rhizophora mucronata</name>
    <name type="common">Asiatic mangrove</name>
    <dbReference type="NCBI Taxonomy" id="61149"/>
    <lineage>
        <taxon>Eukaryota</taxon>
        <taxon>Viridiplantae</taxon>
        <taxon>Streptophyta</taxon>
        <taxon>Embryophyta</taxon>
        <taxon>Tracheophyta</taxon>
        <taxon>Spermatophyta</taxon>
        <taxon>Magnoliopsida</taxon>
        <taxon>eudicotyledons</taxon>
        <taxon>Gunneridae</taxon>
        <taxon>Pentapetalae</taxon>
        <taxon>rosids</taxon>
        <taxon>fabids</taxon>
        <taxon>Malpighiales</taxon>
        <taxon>Rhizophoraceae</taxon>
        <taxon>Rhizophora</taxon>
    </lineage>
</organism>